<dbReference type="InterPro" id="IPR006895">
    <property type="entry name" value="Znf_Sec23_Sec24"/>
</dbReference>
<sequence length="721" mass="81910">MSQFILPSQQISSIQKEDKILDHSKIKLSDLIFPWGNQYILNPIIPLNSLPFPQYFRSVTSIFPGSPECQKQCQIPFSVILTPASPLQVPIVDYYKALDTIPHCTSCSSYLCPDCKILIINGQHSWSCAVCGKANAFPNVADPNVKIPFDNLLELSNSVYDIIAPPQYYHMYSQSAYAFIIDMSYSAYSSGFTHQFLSTIQQLIDIIPLNSRICIITMSDSLSVFDFNKSQEIVIPDLSELCLTAHQESVFPLLSESKFFFQKIIKILLSRVPTNKESGNCLLSAMIIAEMIMKKVGGLAIVGCVNMPKEGPFELKNRTGNSELELLQLPDCNTGKAFQEEAIRLNESGISVHLFCSYDSLDSNNSPPYCDITTISILSRLTNGKLHFYGNFDDMQRKKLNNDLFETLSGRFMWDSSLHIRYSFGLKLIKIYSNCIFKNSNSVYFPVLSKDDSIAFEFIVEKPILQSQVLFQFSILFTTNEGERIIRVFNFKIPKSNDPRLICKSIDEASLMAIITHHAILRSLEEGPQNARCYIKKEISHIFSSGTKFSSLVFLLNSLLLSRVLRNIHPNGVDGRMATFVELYGMSNNNILLYFYPRMFNVNESEFSILPLGNDSFLNGFCFVIHTYNKIYIKIQKNADANYLKNAFDACSFEDIPFNVPKLETQENLVLQNLINDCWSFSGKFLQTEIICQGNTRESILSEFMIDDENSLQELVRELNF</sequence>
<dbReference type="PANTHER" id="PTHR13803:SF4">
    <property type="entry name" value="SECRETORY 24CD, ISOFORM C"/>
    <property type="match status" value="1"/>
</dbReference>
<dbReference type="SUPFAM" id="SSF53300">
    <property type="entry name" value="vWA-like"/>
    <property type="match status" value="1"/>
</dbReference>
<evidence type="ECO:0000259" key="3">
    <source>
        <dbReference type="Pfam" id="PF04811"/>
    </source>
</evidence>
<dbReference type="Pfam" id="PF04811">
    <property type="entry name" value="Sec23_trunk"/>
    <property type="match status" value="1"/>
</dbReference>
<evidence type="ECO:0008006" key="7">
    <source>
        <dbReference type="Google" id="ProtNLM"/>
    </source>
</evidence>
<dbReference type="SUPFAM" id="SSF82919">
    <property type="entry name" value="Zn-finger domain of Sec23/24"/>
    <property type="match status" value="1"/>
</dbReference>
<name>A0ABR2IBI6_9EUKA</name>
<feature type="domain" description="Sec23/Sec24 beta-sandwich" evidence="4">
    <location>
        <begin position="414"/>
        <end position="494"/>
    </location>
</feature>
<dbReference type="EMBL" id="JAPFFF010000018">
    <property type="protein sequence ID" value="KAK8860316.1"/>
    <property type="molecule type" value="Genomic_DNA"/>
</dbReference>
<organism evidence="5 6">
    <name type="scientific">Tritrichomonas musculus</name>
    <dbReference type="NCBI Taxonomy" id="1915356"/>
    <lineage>
        <taxon>Eukaryota</taxon>
        <taxon>Metamonada</taxon>
        <taxon>Parabasalia</taxon>
        <taxon>Tritrichomonadida</taxon>
        <taxon>Tritrichomonadidae</taxon>
        <taxon>Tritrichomonas</taxon>
    </lineage>
</organism>
<dbReference type="PANTHER" id="PTHR13803">
    <property type="entry name" value="SEC24-RELATED PROTEIN"/>
    <property type="match status" value="1"/>
</dbReference>
<keyword evidence="6" id="KW-1185">Reference proteome</keyword>
<evidence type="ECO:0000259" key="2">
    <source>
        <dbReference type="Pfam" id="PF04810"/>
    </source>
</evidence>
<protein>
    <recommendedName>
        <fullName evidence="7">Sec23/Sec24 trunk domain containing protein</fullName>
    </recommendedName>
</protein>
<dbReference type="SUPFAM" id="SSF82754">
    <property type="entry name" value="C-terminal, gelsolin-like domain of Sec23/24"/>
    <property type="match status" value="1"/>
</dbReference>
<dbReference type="Pfam" id="PF04810">
    <property type="entry name" value="zf-Sec23_Sec24"/>
    <property type="match status" value="1"/>
</dbReference>
<dbReference type="InterPro" id="IPR006896">
    <property type="entry name" value="Sec23/24_trunk_dom"/>
</dbReference>
<dbReference type="Proteomes" id="UP001470230">
    <property type="component" value="Unassembled WGS sequence"/>
</dbReference>
<evidence type="ECO:0000313" key="6">
    <source>
        <dbReference type="Proteomes" id="UP001470230"/>
    </source>
</evidence>
<dbReference type="Gene3D" id="1.20.120.730">
    <property type="entry name" value="Sec23/Sec24 helical domain"/>
    <property type="match status" value="1"/>
</dbReference>
<dbReference type="InterPro" id="IPR029006">
    <property type="entry name" value="ADF-H/Gelsolin-like_dom_sf"/>
</dbReference>
<dbReference type="InterPro" id="IPR012990">
    <property type="entry name" value="Beta-sandwich_Sec23_24"/>
</dbReference>
<reference evidence="5 6" key="1">
    <citation type="submission" date="2024-04" db="EMBL/GenBank/DDBJ databases">
        <title>Tritrichomonas musculus Genome.</title>
        <authorList>
            <person name="Alves-Ferreira E."/>
            <person name="Grigg M."/>
            <person name="Lorenzi H."/>
            <person name="Galac M."/>
        </authorList>
    </citation>
    <scope>NUCLEOTIDE SEQUENCE [LARGE SCALE GENOMIC DNA]</scope>
    <source>
        <strain evidence="5 6">EAF2021</strain>
    </source>
</reference>
<proteinExistence type="inferred from homology"/>
<evidence type="ECO:0000256" key="1">
    <source>
        <dbReference type="ARBA" id="ARBA00008334"/>
    </source>
</evidence>
<dbReference type="Pfam" id="PF08033">
    <property type="entry name" value="Sec23_BS"/>
    <property type="match status" value="1"/>
</dbReference>
<dbReference type="Gene3D" id="2.60.40.1670">
    <property type="entry name" value="beta-sandwich domain of Sec23/24"/>
    <property type="match status" value="1"/>
</dbReference>
<dbReference type="InterPro" id="IPR036465">
    <property type="entry name" value="vWFA_dom_sf"/>
</dbReference>
<feature type="domain" description="Sec23/Sec24 trunk" evidence="3">
    <location>
        <begin position="175"/>
        <end position="406"/>
    </location>
</feature>
<dbReference type="Gene3D" id="3.40.50.410">
    <property type="entry name" value="von Willebrand factor, type A domain"/>
    <property type="match status" value="1"/>
</dbReference>
<dbReference type="InterPro" id="IPR036180">
    <property type="entry name" value="Gelsolin-like_dom_sf"/>
</dbReference>
<dbReference type="InterPro" id="IPR036174">
    <property type="entry name" value="Znf_Sec23_Sec24_sf"/>
</dbReference>
<accession>A0ABR2IBI6</accession>
<feature type="domain" description="Zinc finger Sec23/Sec24-type" evidence="2">
    <location>
        <begin position="101"/>
        <end position="139"/>
    </location>
</feature>
<comment type="caution">
    <text evidence="5">The sequence shown here is derived from an EMBL/GenBank/DDBJ whole genome shotgun (WGS) entry which is preliminary data.</text>
</comment>
<evidence type="ECO:0000313" key="5">
    <source>
        <dbReference type="EMBL" id="KAK8860316.1"/>
    </source>
</evidence>
<dbReference type="SUPFAM" id="SSF81995">
    <property type="entry name" value="beta-sandwich domain of Sec23/24"/>
    <property type="match status" value="1"/>
</dbReference>
<gene>
    <name evidence="5" type="ORF">M9Y10_011980</name>
</gene>
<dbReference type="Gene3D" id="2.30.30.380">
    <property type="entry name" value="Zn-finger domain of Sec23/24"/>
    <property type="match status" value="1"/>
</dbReference>
<evidence type="ECO:0000259" key="4">
    <source>
        <dbReference type="Pfam" id="PF08033"/>
    </source>
</evidence>
<comment type="similarity">
    <text evidence="1">Belongs to the SEC23/SEC24 family. SEC24 subfamily.</text>
</comment>
<dbReference type="Gene3D" id="3.40.20.10">
    <property type="entry name" value="Severin"/>
    <property type="match status" value="1"/>
</dbReference>
<dbReference type="InterPro" id="IPR050550">
    <property type="entry name" value="SEC23_SEC24_subfamily"/>
</dbReference>